<keyword evidence="8" id="KW-1185">Reference proteome</keyword>
<evidence type="ECO:0000259" key="6">
    <source>
        <dbReference type="PROSITE" id="PS50977"/>
    </source>
</evidence>
<dbReference type="InterPro" id="IPR054156">
    <property type="entry name" value="YxaF_TetR_C"/>
</dbReference>
<dbReference type="AlphaFoldDB" id="A0A4Q1HJ43"/>
<evidence type="ECO:0000256" key="2">
    <source>
        <dbReference type="ARBA" id="ARBA00023015"/>
    </source>
</evidence>
<dbReference type="PANTHER" id="PTHR47506">
    <property type="entry name" value="TRANSCRIPTIONAL REGULATORY PROTEIN"/>
    <property type="match status" value="1"/>
</dbReference>
<dbReference type="PRINTS" id="PR00455">
    <property type="entry name" value="HTHTETR"/>
</dbReference>
<keyword evidence="4" id="KW-0804">Transcription</keyword>
<dbReference type="Pfam" id="PF00440">
    <property type="entry name" value="TetR_N"/>
    <property type="match status" value="1"/>
</dbReference>
<dbReference type="Gene3D" id="1.10.10.60">
    <property type="entry name" value="Homeodomain-like"/>
    <property type="match status" value="1"/>
</dbReference>
<dbReference type="PANTHER" id="PTHR47506:SF7">
    <property type="entry name" value="TRANSCRIPTIONAL REGULATORY PROTEIN"/>
    <property type="match status" value="1"/>
</dbReference>
<gene>
    <name evidence="7" type="ORF">C7R54_18795</name>
</gene>
<evidence type="ECO:0000256" key="1">
    <source>
        <dbReference type="ARBA" id="ARBA00022491"/>
    </source>
</evidence>
<sequence>MRYRPEHKEESRRKVLAAAARAIRAQGPDGVSVAAVMGEAGLTHGGFYAHFPSKSALIAQSIDFMFEEMAARLDEVMRGKPPREALAAYIDSYLSGRHCEMRDAGCPVAALGSEVPRLDAPAREAFARGMARRQQRLAGLLAAMGVADADASREARSMQSELLGALVSSRLVEDADSAAILDISRRALHARYKLDGAN</sequence>
<dbReference type="GO" id="GO:0003677">
    <property type="term" value="F:DNA binding"/>
    <property type="evidence" value="ECO:0007669"/>
    <property type="project" value="UniProtKB-UniRule"/>
</dbReference>
<dbReference type="SUPFAM" id="SSF46689">
    <property type="entry name" value="Homeodomain-like"/>
    <property type="match status" value="1"/>
</dbReference>
<dbReference type="PROSITE" id="PS01081">
    <property type="entry name" value="HTH_TETR_1"/>
    <property type="match status" value="1"/>
</dbReference>
<dbReference type="InterPro" id="IPR023772">
    <property type="entry name" value="DNA-bd_HTH_TetR-type_CS"/>
</dbReference>
<evidence type="ECO:0000256" key="5">
    <source>
        <dbReference type="PROSITE-ProRule" id="PRU00335"/>
    </source>
</evidence>
<name>A0A4Q1HJ43_9BURK</name>
<dbReference type="InterPro" id="IPR009057">
    <property type="entry name" value="Homeodomain-like_sf"/>
</dbReference>
<dbReference type="Proteomes" id="UP000290849">
    <property type="component" value="Unassembled WGS sequence"/>
</dbReference>
<reference evidence="7 8" key="1">
    <citation type="journal article" date="2017" name="Int. J. Syst. Evol. Microbiol.">
        <title>Achromobacter aloeverae sp. nov., isolated from the root of Aloe vera (L.) Burm.f.</title>
        <authorList>
            <person name="Kuncharoen N."/>
            <person name="Muramatsu Y."/>
            <person name="Shibata C."/>
            <person name="Kamakura Y."/>
            <person name="Nakagawa Y."/>
            <person name="Tanasupawat S."/>
        </authorList>
    </citation>
    <scope>NUCLEOTIDE SEQUENCE [LARGE SCALE GENOMIC DNA]</scope>
    <source>
        <strain evidence="7 8">AVA-1</strain>
    </source>
</reference>
<dbReference type="EMBL" id="PYAL01000005">
    <property type="protein sequence ID" value="RXN86944.1"/>
    <property type="molecule type" value="Genomic_DNA"/>
</dbReference>
<organism evidence="7 8">
    <name type="scientific">Achromobacter aloeverae</name>
    <dbReference type="NCBI Taxonomy" id="1750518"/>
    <lineage>
        <taxon>Bacteria</taxon>
        <taxon>Pseudomonadati</taxon>
        <taxon>Pseudomonadota</taxon>
        <taxon>Betaproteobacteria</taxon>
        <taxon>Burkholderiales</taxon>
        <taxon>Alcaligenaceae</taxon>
        <taxon>Achromobacter</taxon>
    </lineage>
</organism>
<dbReference type="PROSITE" id="PS50977">
    <property type="entry name" value="HTH_TETR_2"/>
    <property type="match status" value="1"/>
</dbReference>
<dbReference type="OrthoDB" id="9798857at2"/>
<evidence type="ECO:0000313" key="8">
    <source>
        <dbReference type="Proteomes" id="UP000290849"/>
    </source>
</evidence>
<proteinExistence type="predicted"/>
<feature type="DNA-binding region" description="H-T-H motif" evidence="5">
    <location>
        <begin position="32"/>
        <end position="51"/>
    </location>
</feature>
<keyword evidence="3 5" id="KW-0238">DNA-binding</keyword>
<dbReference type="InterPro" id="IPR001647">
    <property type="entry name" value="HTH_TetR"/>
</dbReference>
<evidence type="ECO:0000256" key="4">
    <source>
        <dbReference type="ARBA" id="ARBA00023163"/>
    </source>
</evidence>
<keyword evidence="1" id="KW-0678">Repressor</keyword>
<dbReference type="Gene3D" id="1.10.357.10">
    <property type="entry name" value="Tetracycline Repressor, domain 2"/>
    <property type="match status" value="1"/>
</dbReference>
<protein>
    <submittedName>
        <fullName evidence="7">TetR/AcrR family transcriptional regulator</fullName>
    </submittedName>
</protein>
<dbReference type="RefSeq" id="WP_129151947.1">
    <property type="nucleotide sequence ID" value="NZ_JBHSDO010000012.1"/>
</dbReference>
<comment type="caution">
    <text evidence="7">The sequence shown here is derived from an EMBL/GenBank/DDBJ whole genome shotgun (WGS) entry which is preliminary data.</text>
</comment>
<evidence type="ECO:0000313" key="7">
    <source>
        <dbReference type="EMBL" id="RXN86944.1"/>
    </source>
</evidence>
<accession>A0A4Q1HJ43</accession>
<keyword evidence="2" id="KW-0805">Transcription regulation</keyword>
<feature type="domain" description="HTH tetR-type" evidence="6">
    <location>
        <begin position="9"/>
        <end position="69"/>
    </location>
</feature>
<dbReference type="SUPFAM" id="SSF48498">
    <property type="entry name" value="Tetracyclin repressor-like, C-terminal domain"/>
    <property type="match status" value="1"/>
</dbReference>
<dbReference type="InterPro" id="IPR036271">
    <property type="entry name" value="Tet_transcr_reg_TetR-rel_C_sf"/>
</dbReference>
<dbReference type="Pfam" id="PF21993">
    <property type="entry name" value="TetR_C_13_2"/>
    <property type="match status" value="1"/>
</dbReference>
<evidence type="ECO:0000256" key="3">
    <source>
        <dbReference type="ARBA" id="ARBA00023125"/>
    </source>
</evidence>